<dbReference type="PRINTS" id="PR00599">
    <property type="entry name" value="MAPEPTIDASE"/>
</dbReference>
<evidence type="ECO:0000313" key="9">
    <source>
        <dbReference type="EMBL" id="PQD94993.1"/>
    </source>
</evidence>
<dbReference type="PANTHER" id="PTHR43330:SF13">
    <property type="entry name" value="METHIONINE AMINOPEPTIDASE 2"/>
    <property type="match status" value="1"/>
</dbReference>
<feature type="binding site" evidence="6">
    <location>
        <position position="174"/>
    </location>
    <ligand>
        <name>substrate</name>
    </ligand>
</feature>
<dbReference type="SUPFAM" id="SSF55920">
    <property type="entry name" value="Creatinase/aminopeptidase"/>
    <property type="match status" value="1"/>
</dbReference>
<comment type="catalytic activity">
    <reaction evidence="6 7">
        <text>Release of N-terminal amino acids, preferentially methionine, from peptides and arylamides.</text>
        <dbReference type="EC" id="3.4.11.18"/>
    </reaction>
</comment>
<feature type="binding site" evidence="6">
    <location>
        <position position="104"/>
    </location>
    <ligand>
        <name>a divalent metal cation</name>
        <dbReference type="ChEBI" id="CHEBI:60240"/>
        <label>2</label>
        <note>catalytic</note>
    </ligand>
</feature>
<organism evidence="9 10">
    <name type="scientific">Pradoshia eiseniae</name>
    <dbReference type="NCBI Taxonomy" id="2064768"/>
    <lineage>
        <taxon>Bacteria</taxon>
        <taxon>Bacillati</taxon>
        <taxon>Bacillota</taxon>
        <taxon>Bacilli</taxon>
        <taxon>Bacillales</taxon>
        <taxon>Bacillaceae</taxon>
        <taxon>Pradoshia</taxon>
    </lineage>
</organism>
<keyword evidence="5 6" id="KW-0378">Hydrolase</keyword>
<dbReference type="InterPro" id="IPR002467">
    <property type="entry name" value="Pept_M24A_MAP1"/>
</dbReference>
<dbReference type="PANTHER" id="PTHR43330">
    <property type="entry name" value="METHIONINE AMINOPEPTIDASE"/>
    <property type="match status" value="1"/>
</dbReference>
<feature type="binding site" evidence="6">
    <location>
        <position position="93"/>
    </location>
    <ligand>
        <name>a divalent metal cation</name>
        <dbReference type="ChEBI" id="CHEBI:60240"/>
        <label>1</label>
    </ligand>
</feature>
<reference evidence="9 10" key="1">
    <citation type="submission" date="2017-12" db="EMBL/GenBank/DDBJ databases">
        <title>Taxonomic description and draft genome of Pradoshia cofamensis Gen. nov., sp. nov., a thermotolerant bacillale isolated from anterior gut of earthworm Eisenia fetida.</title>
        <authorList>
            <person name="Saha T."/>
            <person name="Chakraborty R."/>
        </authorList>
    </citation>
    <scope>NUCLEOTIDE SEQUENCE [LARGE SCALE GENOMIC DNA]</scope>
    <source>
        <strain evidence="9 10">EAG3</strain>
    </source>
</reference>
<evidence type="ECO:0000256" key="2">
    <source>
        <dbReference type="ARBA" id="ARBA00022438"/>
    </source>
</evidence>
<dbReference type="HAMAP" id="MF_01974">
    <property type="entry name" value="MetAP_1"/>
    <property type="match status" value="1"/>
</dbReference>
<feature type="binding site" evidence="6">
    <location>
        <position position="167"/>
    </location>
    <ligand>
        <name>a divalent metal cation</name>
        <dbReference type="ChEBI" id="CHEBI:60240"/>
        <label>2</label>
        <note>catalytic</note>
    </ligand>
</feature>
<accession>A0A2S7MZ09</accession>
<name>A0A2S7MZ09_9BACI</name>
<evidence type="ECO:0000256" key="6">
    <source>
        <dbReference type="HAMAP-Rule" id="MF_01974"/>
    </source>
</evidence>
<dbReference type="NCBIfam" id="TIGR00500">
    <property type="entry name" value="met_pdase_I"/>
    <property type="match status" value="1"/>
</dbReference>
<dbReference type="GO" id="GO:0006508">
    <property type="term" value="P:proteolysis"/>
    <property type="evidence" value="ECO:0007669"/>
    <property type="project" value="UniProtKB-KW"/>
</dbReference>
<feature type="binding site" evidence="6">
    <location>
        <position position="76"/>
    </location>
    <ligand>
        <name>substrate</name>
    </ligand>
</feature>
<gene>
    <name evidence="6 9" type="primary">map</name>
    <name evidence="9" type="ORF">CYL18_11715</name>
</gene>
<protein>
    <recommendedName>
        <fullName evidence="6 7">Methionine aminopeptidase</fullName>
        <shortName evidence="6">MAP</shortName>
        <shortName evidence="6">MetAP</shortName>
        <ecNumber evidence="6 7">3.4.11.18</ecNumber>
    </recommendedName>
    <alternativeName>
        <fullName evidence="6">Peptidase M</fullName>
    </alternativeName>
</protein>
<proteinExistence type="inferred from homology"/>
<feature type="binding site" evidence="6">
    <location>
        <position position="104"/>
    </location>
    <ligand>
        <name>a divalent metal cation</name>
        <dbReference type="ChEBI" id="CHEBI:60240"/>
        <label>1</label>
    </ligand>
</feature>
<dbReference type="OrthoDB" id="9802055at2"/>
<comment type="similarity">
    <text evidence="6">Belongs to the peptidase M24A family. Methionine aminopeptidase type 1 subfamily.</text>
</comment>
<dbReference type="EC" id="3.4.11.18" evidence="6 7"/>
<dbReference type="Pfam" id="PF00557">
    <property type="entry name" value="Peptidase_M24"/>
    <property type="match status" value="1"/>
</dbReference>
<evidence type="ECO:0000256" key="3">
    <source>
        <dbReference type="ARBA" id="ARBA00022670"/>
    </source>
</evidence>
<dbReference type="GO" id="GO:0004239">
    <property type="term" value="F:initiator methionyl aminopeptidase activity"/>
    <property type="evidence" value="ECO:0007669"/>
    <property type="project" value="UniProtKB-UniRule"/>
</dbReference>
<dbReference type="CDD" id="cd01086">
    <property type="entry name" value="MetAP1"/>
    <property type="match status" value="1"/>
</dbReference>
<comment type="cofactor">
    <cofactor evidence="6">
        <name>Co(2+)</name>
        <dbReference type="ChEBI" id="CHEBI:48828"/>
    </cofactor>
    <cofactor evidence="6">
        <name>Zn(2+)</name>
        <dbReference type="ChEBI" id="CHEBI:29105"/>
    </cofactor>
    <cofactor evidence="6">
        <name>Mn(2+)</name>
        <dbReference type="ChEBI" id="CHEBI:29035"/>
    </cofactor>
    <cofactor evidence="6">
        <name>Fe(2+)</name>
        <dbReference type="ChEBI" id="CHEBI:29033"/>
    </cofactor>
    <text evidence="6">Binds 2 divalent metal cations per subunit. Has a high-affinity and a low affinity metal-binding site. The true nature of the physiological cofactor is under debate. The enzyme is active with cobalt, zinc, manganese or divalent iron ions. Most likely, methionine aminopeptidases function as mononuclear Fe(2+)-metalloproteases under physiological conditions, and the catalytically relevant metal-binding site has been assigned to the histidine-containing high-affinity site.</text>
</comment>
<feature type="binding site" evidence="6">
    <location>
        <position position="201"/>
    </location>
    <ligand>
        <name>a divalent metal cation</name>
        <dbReference type="ChEBI" id="CHEBI:60240"/>
        <label>2</label>
        <note>catalytic</note>
    </ligand>
</feature>
<feature type="binding site" evidence="6">
    <location>
        <position position="232"/>
    </location>
    <ligand>
        <name>a divalent metal cation</name>
        <dbReference type="ChEBI" id="CHEBI:60240"/>
        <label>1</label>
    </ligand>
</feature>
<evidence type="ECO:0000256" key="4">
    <source>
        <dbReference type="ARBA" id="ARBA00022723"/>
    </source>
</evidence>
<dbReference type="InterPro" id="IPR001714">
    <property type="entry name" value="Pept_M24_MAP"/>
</dbReference>
<dbReference type="AlphaFoldDB" id="A0A2S7MZ09"/>
<evidence type="ECO:0000259" key="8">
    <source>
        <dbReference type="Pfam" id="PF00557"/>
    </source>
</evidence>
<dbReference type="GO" id="GO:0070006">
    <property type="term" value="F:metalloaminopeptidase activity"/>
    <property type="evidence" value="ECO:0007669"/>
    <property type="project" value="UniProtKB-UniRule"/>
</dbReference>
<dbReference type="InterPro" id="IPR036005">
    <property type="entry name" value="Creatinase/aminopeptidase-like"/>
</dbReference>
<comment type="caution">
    <text evidence="9">The sequence shown here is derived from an EMBL/GenBank/DDBJ whole genome shotgun (WGS) entry which is preliminary data.</text>
</comment>
<dbReference type="GO" id="GO:0046872">
    <property type="term" value="F:metal ion binding"/>
    <property type="evidence" value="ECO:0007669"/>
    <property type="project" value="UniProtKB-UniRule"/>
</dbReference>
<evidence type="ECO:0000256" key="5">
    <source>
        <dbReference type="ARBA" id="ARBA00022801"/>
    </source>
</evidence>
<evidence type="ECO:0000256" key="7">
    <source>
        <dbReference type="RuleBase" id="RU003653"/>
    </source>
</evidence>
<dbReference type="InterPro" id="IPR000994">
    <property type="entry name" value="Pept_M24"/>
</dbReference>
<feature type="domain" description="Peptidase M24" evidence="8">
    <location>
        <begin position="12"/>
        <end position="239"/>
    </location>
</feature>
<keyword evidence="10" id="KW-1185">Reference proteome</keyword>
<dbReference type="RefSeq" id="WP_104849698.1">
    <property type="nucleotide sequence ID" value="NZ_PKOZ01000006.1"/>
</dbReference>
<evidence type="ECO:0000256" key="1">
    <source>
        <dbReference type="ARBA" id="ARBA00002521"/>
    </source>
</evidence>
<dbReference type="EMBL" id="PKOZ01000006">
    <property type="protein sequence ID" value="PQD94993.1"/>
    <property type="molecule type" value="Genomic_DNA"/>
</dbReference>
<comment type="subunit">
    <text evidence="6">Monomer.</text>
</comment>
<feature type="binding site" evidence="6">
    <location>
        <position position="232"/>
    </location>
    <ligand>
        <name>a divalent metal cation</name>
        <dbReference type="ChEBI" id="CHEBI:60240"/>
        <label>2</label>
        <note>catalytic</note>
    </ligand>
</feature>
<keyword evidence="2 6" id="KW-0031">Aminopeptidase</keyword>
<dbReference type="Proteomes" id="UP000239663">
    <property type="component" value="Unassembled WGS sequence"/>
</dbReference>
<evidence type="ECO:0000313" key="10">
    <source>
        <dbReference type="Proteomes" id="UP000239663"/>
    </source>
</evidence>
<sequence length="247" mass="26813">MIVKTDKDLDGLKAIGAIVSRVRETMKNATVPGITTLELDQIAKQLFNETGAISAPKNEYDFPGYTCISVNEEVAHGIPGKRVIQDGDLVNIDVSAVLNGYYADTGISFMVGQSDERIEKLCQCAVDAFHNGISKAKAGSKKNLIGKAVYNTARANGFNVIKNLTGHGIGRSLHESPDHILNYFDPWDSELLQEGTVLAVEPFISTKASMVTELGDGWTYVTKDKSLVAQCEHTIVVTKNEPIILTL</sequence>
<dbReference type="Gene3D" id="3.90.230.10">
    <property type="entry name" value="Creatinase/methionine aminopeptidase superfamily"/>
    <property type="match status" value="1"/>
</dbReference>
<keyword evidence="3 6" id="KW-0645">Protease</keyword>
<keyword evidence="4 6" id="KW-0479">Metal-binding</keyword>
<comment type="function">
    <text evidence="1 6">Removes the N-terminal methionine from nascent proteins. The N-terminal methionine is often cleaved when the second residue in the primary sequence is small and uncharged (Met-Ala-, Cys, Gly, Pro, Ser, Thr, or Val). Requires deformylation of the N(alpha)-formylated initiator methionine before it can be hydrolyzed.</text>
</comment>